<accession>A0ABP1EDF3</accession>
<dbReference type="RefSeq" id="WP_101902176.1">
    <property type="nucleotide sequence ID" value="NZ_JBFKZT010000004.1"/>
</dbReference>
<dbReference type="GeneID" id="65210581"/>
<proteinExistence type="predicted"/>
<name>A0ABP1EDF3_9FLAO</name>
<evidence type="ECO:0000313" key="1">
    <source>
        <dbReference type="EMBL" id="CAL2074861.1"/>
    </source>
</evidence>
<keyword evidence="2" id="KW-1185">Reference proteome</keyword>
<protein>
    <submittedName>
        <fullName evidence="1">Uncharacterized protein</fullName>
    </submittedName>
</protein>
<sequence>MNYNKIDLNNYNLDSDFVSYIESFQSIYEHKILNISPSTNRTLHTKENTPITNKKDIKKILEDFFFTPRYNNVLDVLKFGNN</sequence>
<evidence type="ECO:0000313" key="2">
    <source>
        <dbReference type="Proteomes" id="UP001497514"/>
    </source>
</evidence>
<dbReference type="EMBL" id="OZ038524">
    <property type="protein sequence ID" value="CAL2074861.1"/>
    <property type="molecule type" value="Genomic_DNA"/>
</dbReference>
<organism evidence="1 2">
    <name type="scientific">Tenacibaculum dicentrarchi</name>
    <dbReference type="NCBI Taxonomy" id="669041"/>
    <lineage>
        <taxon>Bacteria</taxon>
        <taxon>Pseudomonadati</taxon>
        <taxon>Bacteroidota</taxon>
        <taxon>Flavobacteriia</taxon>
        <taxon>Flavobacteriales</taxon>
        <taxon>Flavobacteriaceae</taxon>
        <taxon>Tenacibaculum</taxon>
    </lineage>
</organism>
<reference evidence="1 2" key="1">
    <citation type="submission" date="2024-05" db="EMBL/GenBank/DDBJ databases">
        <authorList>
            <person name="Duchaud E."/>
        </authorList>
    </citation>
    <scope>NUCLEOTIDE SEQUENCE [LARGE SCALE GENOMIC DNA]</scope>
    <source>
        <strain evidence="1">Ena-SAMPLE-TAB-13-05-2024-13:56:06:370-140309</strain>
    </source>
</reference>
<dbReference type="Proteomes" id="UP001497514">
    <property type="component" value="Chromosome"/>
</dbReference>
<gene>
    <name evidence="1" type="ORF">TD3509T_0022</name>
</gene>